<dbReference type="Pfam" id="PF17853">
    <property type="entry name" value="GGDEF_2"/>
    <property type="match status" value="1"/>
</dbReference>
<dbReference type="Pfam" id="PF13556">
    <property type="entry name" value="HTH_30"/>
    <property type="match status" value="1"/>
</dbReference>
<dbReference type="Gene3D" id="1.10.10.2840">
    <property type="entry name" value="PucR C-terminal helix-turn-helix domain"/>
    <property type="match status" value="1"/>
</dbReference>
<comment type="similarity">
    <text evidence="1">Belongs to the CdaR family.</text>
</comment>
<dbReference type="PANTHER" id="PTHR33744">
    <property type="entry name" value="CARBOHYDRATE DIACID REGULATOR"/>
    <property type="match status" value="1"/>
</dbReference>
<dbReference type="AlphaFoldDB" id="A0A507ZY90"/>
<evidence type="ECO:0000313" key="4">
    <source>
        <dbReference type="EMBL" id="TQD42676.1"/>
    </source>
</evidence>
<accession>A0A507ZY90</accession>
<dbReference type="InterPro" id="IPR051448">
    <property type="entry name" value="CdaR-like_regulators"/>
</dbReference>
<dbReference type="Proteomes" id="UP000319010">
    <property type="component" value="Unassembled WGS sequence"/>
</dbReference>
<feature type="domain" description="PucR C-terminal helix-turn-helix" evidence="2">
    <location>
        <begin position="364"/>
        <end position="418"/>
    </location>
</feature>
<organism evidence="4 5">
    <name type="scientific">Actinomyces johnsonii</name>
    <dbReference type="NCBI Taxonomy" id="544581"/>
    <lineage>
        <taxon>Bacteria</taxon>
        <taxon>Bacillati</taxon>
        <taxon>Actinomycetota</taxon>
        <taxon>Actinomycetes</taxon>
        <taxon>Actinomycetales</taxon>
        <taxon>Actinomycetaceae</taxon>
        <taxon>Actinomyces</taxon>
    </lineage>
</organism>
<dbReference type="EMBL" id="VICB01000013">
    <property type="protein sequence ID" value="TQD42676.1"/>
    <property type="molecule type" value="Genomic_DNA"/>
</dbReference>
<evidence type="ECO:0000256" key="1">
    <source>
        <dbReference type="ARBA" id="ARBA00006754"/>
    </source>
</evidence>
<evidence type="ECO:0000259" key="2">
    <source>
        <dbReference type="Pfam" id="PF13556"/>
    </source>
</evidence>
<dbReference type="InterPro" id="IPR041522">
    <property type="entry name" value="CdaR_GGDEF"/>
</dbReference>
<gene>
    <name evidence="4" type="ORF">FK256_08515</name>
</gene>
<sequence length="428" mass="45096">MSDHTPRQSRTYCHNDIPVGNIHSMDELSAPGVSALRQAQDTIIEHSLDRISSAHDFYRTLPEGSRDQIAAVARLGVTMFVDSAENPSTPLVPSQIFSVAPAALTGVITLEQTLALVRTVLDVVVDEAPRAVPKEDHDTVRILVLTFGRDVGFAAAEVYARAAEARGAWDARLESVAVDAMLHDDPDDAATRAGTAGWNGTGPVVTIAAKTTLDALGISRLRHECRNLASDCLVSVRGDSVLIVLGGSPDTLDPSSKRSSSSHGSRAETAERLVDQAAMQVAGGLGGSAVVGPVVSGISHAGRSLRSALAGLRALPGWAEAPNPVHADDLLPERLLAGDELAGEQILSLVHAPLHEMGDPFESTVATYLALGGSLEATARNLFVHANTVRYRLGRVSEQVGWDATNARDGLMLHMAIIVGRLAVGRDA</sequence>
<dbReference type="InterPro" id="IPR042070">
    <property type="entry name" value="PucR_C-HTH_sf"/>
</dbReference>
<dbReference type="InterPro" id="IPR025736">
    <property type="entry name" value="PucR_C-HTH_dom"/>
</dbReference>
<dbReference type="PANTHER" id="PTHR33744:SF7">
    <property type="entry name" value="PUCR FAMILY TRANSCRIPTIONAL REGULATOR"/>
    <property type="match status" value="1"/>
</dbReference>
<proteinExistence type="inferred from homology"/>
<comment type="caution">
    <text evidence="4">The sequence shown here is derived from an EMBL/GenBank/DDBJ whole genome shotgun (WGS) entry which is preliminary data.</text>
</comment>
<evidence type="ECO:0000259" key="3">
    <source>
        <dbReference type="Pfam" id="PF17853"/>
    </source>
</evidence>
<feature type="domain" description="CdaR GGDEF-like" evidence="3">
    <location>
        <begin position="185"/>
        <end position="314"/>
    </location>
</feature>
<protein>
    <submittedName>
        <fullName evidence="4">PucR family transcriptional regulator</fullName>
    </submittedName>
</protein>
<reference evidence="4 5" key="1">
    <citation type="submission" date="2019-06" db="EMBL/GenBank/DDBJ databases">
        <title>Draft genome sequence of Actinomyces johnsonii CCUG 34287T.</title>
        <authorList>
            <person name="Salva-Serra F."/>
            <person name="Cardew S."/>
            <person name="Moore E."/>
        </authorList>
    </citation>
    <scope>NUCLEOTIDE SEQUENCE [LARGE SCALE GENOMIC DNA]</scope>
    <source>
        <strain evidence="4 5">CCUG 34287</strain>
    </source>
</reference>
<name>A0A507ZY90_9ACTO</name>
<evidence type="ECO:0000313" key="5">
    <source>
        <dbReference type="Proteomes" id="UP000319010"/>
    </source>
</evidence>